<dbReference type="Gene3D" id="3.90.226.10">
    <property type="entry name" value="2-enoyl-CoA Hydratase, Chain A, domain 1"/>
    <property type="match status" value="1"/>
</dbReference>
<sequence>MGIKNSKNTVLFPILLACAVVLGMMLNSVFQKGTGVDPGIFQLQNSGNKLDIVLDMIEEDYVDTVSSVDLVEKAIPAILKDLDPHTVYIPAKDLQRVNEDLKGNFGGIGVQFIRYQDTVAIVKVIPGGPSEIAGIKAGDRIVMVDDSLVAGVKMTDSDIIDRLKGPKGTPVKIGIYRRGEKAIIDKELLRGSIPVASVDVAYMISDTTGYIKVSRFAATTYFEFSEGLQKLSDLGMKQLIVDLRGNTGGYLSEATNMINEFLHEGKMIVYTHGKSQPKTDYMSNGKGQFKDLPIMVLIDEASASASEIFAGAIQDNDRGKIVGRRSFGKGLVQEQRRLPDGSALRLTVARYYTPTGRCIQKSYANGKEDYYNDLNHRFLNGEFEKRDSIHFNDSLKYVTPGGNIVYGGGGIMPDVFIPVDTSGYSDYYRELRGKGVIYQYAFSFVDDHRKEMLELKDYKSVLAFINHQPIVKELVAYAKDKGVKPDSHGLAQSLNVIEIQLKAYIARDAIDDEGFYPIIKDLDRTLLEAEGLFK</sequence>
<dbReference type="GO" id="GO:0008236">
    <property type="term" value="F:serine-type peptidase activity"/>
    <property type="evidence" value="ECO:0007669"/>
    <property type="project" value="UniProtKB-KW"/>
</dbReference>
<name>A0A1Y1CI36_9BACT</name>
<dbReference type="InterPro" id="IPR001478">
    <property type="entry name" value="PDZ"/>
</dbReference>
<evidence type="ECO:0000259" key="6">
    <source>
        <dbReference type="PROSITE" id="PS50106"/>
    </source>
</evidence>
<evidence type="ECO:0000313" key="8">
    <source>
        <dbReference type="Proteomes" id="UP000218267"/>
    </source>
</evidence>
<dbReference type="AlphaFoldDB" id="A0A1Y1CI36"/>
<evidence type="ECO:0000256" key="5">
    <source>
        <dbReference type="RuleBase" id="RU004404"/>
    </source>
</evidence>
<evidence type="ECO:0000313" key="7">
    <source>
        <dbReference type="EMBL" id="BAX79950.1"/>
    </source>
</evidence>
<reference evidence="7 8" key="1">
    <citation type="journal article" date="2018" name="Mar. Genomics">
        <title>Complete genome sequence of Marinifilaceae bacterium strain SPP2, isolated from the Antarctic marine sediment.</title>
        <authorList>
            <person name="Watanabe M."/>
            <person name="Kojima H."/>
            <person name="Fukui M."/>
        </authorList>
    </citation>
    <scope>NUCLEOTIDE SEQUENCE [LARGE SCALE GENOMIC DNA]</scope>
    <source>
        <strain evidence="7 8">SPP2</strain>
    </source>
</reference>
<dbReference type="PANTHER" id="PTHR32060:SF30">
    <property type="entry name" value="CARBOXY-TERMINAL PROCESSING PROTEASE CTPA"/>
    <property type="match status" value="1"/>
</dbReference>
<evidence type="ECO:0000256" key="4">
    <source>
        <dbReference type="ARBA" id="ARBA00022825"/>
    </source>
</evidence>
<dbReference type="Proteomes" id="UP000218267">
    <property type="component" value="Chromosome"/>
</dbReference>
<keyword evidence="8" id="KW-1185">Reference proteome</keyword>
<dbReference type="InterPro" id="IPR005151">
    <property type="entry name" value="Tail-specific_protease"/>
</dbReference>
<dbReference type="Pfam" id="PF03572">
    <property type="entry name" value="Peptidase_S41"/>
    <property type="match status" value="1"/>
</dbReference>
<evidence type="ECO:0000256" key="2">
    <source>
        <dbReference type="ARBA" id="ARBA00022670"/>
    </source>
</evidence>
<dbReference type="CDD" id="cd07560">
    <property type="entry name" value="Peptidase_S41_CPP"/>
    <property type="match status" value="1"/>
</dbReference>
<dbReference type="Gene3D" id="3.30.750.44">
    <property type="match status" value="1"/>
</dbReference>
<feature type="domain" description="PDZ" evidence="6">
    <location>
        <begin position="94"/>
        <end position="157"/>
    </location>
</feature>
<keyword evidence="3 5" id="KW-0378">Hydrolase</keyword>
<keyword evidence="2 5" id="KW-0645">Protease</keyword>
<dbReference type="PANTHER" id="PTHR32060">
    <property type="entry name" value="TAIL-SPECIFIC PROTEASE"/>
    <property type="match status" value="1"/>
</dbReference>
<evidence type="ECO:0000256" key="1">
    <source>
        <dbReference type="ARBA" id="ARBA00009179"/>
    </source>
</evidence>
<dbReference type="GO" id="GO:0006508">
    <property type="term" value="P:proteolysis"/>
    <property type="evidence" value="ECO:0007669"/>
    <property type="project" value="UniProtKB-KW"/>
</dbReference>
<reference evidence="8" key="2">
    <citation type="journal article" date="2020" name="Antonie Van Leeuwenhoek">
        <title>Labilibaculum antarcticum sp. nov., a novel facultative anaerobic, psychrotorelant bacterium isolated from marine sediment of Antarctica.</title>
        <authorList>
            <person name="Watanabe M."/>
            <person name="Kojima H."/>
            <person name="Fukui M."/>
        </authorList>
    </citation>
    <scope>NUCLEOTIDE SEQUENCE [LARGE SCALE GENOMIC DNA]</scope>
    <source>
        <strain evidence="8">SPP2</strain>
    </source>
</reference>
<keyword evidence="4 5" id="KW-0720">Serine protease</keyword>
<dbReference type="KEGG" id="mbas:ALGA_1574"/>
<dbReference type="InterPro" id="IPR004447">
    <property type="entry name" value="Peptidase_S41A"/>
</dbReference>
<dbReference type="GO" id="GO:0007165">
    <property type="term" value="P:signal transduction"/>
    <property type="evidence" value="ECO:0007669"/>
    <property type="project" value="TreeGrafter"/>
</dbReference>
<organism evidence="7 8">
    <name type="scientific">Labilibaculum antarcticum</name>
    <dbReference type="NCBI Taxonomy" id="1717717"/>
    <lineage>
        <taxon>Bacteria</taxon>
        <taxon>Pseudomonadati</taxon>
        <taxon>Bacteroidota</taxon>
        <taxon>Bacteroidia</taxon>
        <taxon>Marinilabiliales</taxon>
        <taxon>Marinifilaceae</taxon>
        <taxon>Labilibaculum</taxon>
    </lineage>
</organism>
<dbReference type="GO" id="GO:0030288">
    <property type="term" value="C:outer membrane-bounded periplasmic space"/>
    <property type="evidence" value="ECO:0007669"/>
    <property type="project" value="TreeGrafter"/>
</dbReference>
<dbReference type="SUPFAM" id="SSF50156">
    <property type="entry name" value="PDZ domain-like"/>
    <property type="match status" value="1"/>
</dbReference>
<accession>A0A1Y1CI36</accession>
<gene>
    <name evidence="7" type="ORF">ALGA_1574</name>
</gene>
<dbReference type="EMBL" id="AP018042">
    <property type="protein sequence ID" value="BAX79950.1"/>
    <property type="molecule type" value="Genomic_DNA"/>
</dbReference>
<dbReference type="GO" id="GO:0004175">
    <property type="term" value="F:endopeptidase activity"/>
    <property type="evidence" value="ECO:0007669"/>
    <property type="project" value="TreeGrafter"/>
</dbReference>
<dbReference type="SMART" id="SM00245">
    <property type="entry name" value="TSPc"/>
    <property type="match status" value="1"/>
</dbReference>
<dbReference type="CDD" id="cd06782">
    <property type="entry name" value="cpPDZ_CPP-like"/>
    <property type="match status" value="1"/>
</dbReference>
<dbReference type="SMART" id="SM00228">
    <property type="entry name" value="PDZ"/>
    <property type="match status" value="1"/>
</dbReference>
<dbReference type="SUPFAM" id="SSF52096">
    <property type="entry name" value="ClpP/crotonase"/>
    <property type="match status" value="1"/>
</dbReference>
<evidence type="ECO:0000256" key="3">
    <source>
        <dbReference type="ARBA" id="ARBA00022801"/>
    </source>
</evidence>
<dbReference type="Gene3D" id="2.30.42.10">
    <property type="match status" value="1"/>
</dbReference>
<dbReference type="NCBIfam" id="TIGR00225">
    <property type="entry name" value="prc"/>
    <property type="match status" value="1"/>
</dbReference>
<dbReference type="InterPro" id="IPR036034">
    <property type="entry name" value="PDZ_sf"/>
</dbReference>
<proteinExistence type="inferred from homology"/>
<dbReference type="Pfam" id="PF13180">
    <property type="entry name" value="PDZ_2"/>
    <property type="match status" value="1"/>
</dbReference>
<dbReference type="InterPro" id="IPR029045">
    <property type="entry name" value="ClpP/crotonase-like_dom_sf"/>
</dbReference>
<dbReference type="OrthoDB" id="9812068at2"/>
<comment type="similarity">
    <text evidence="1 5">Belongs to the peptidase S41A family.</text>
</comment>
<dbReference type="PROSITE" id="PS51257">
    <property type="entry name" value="PROKAR_LIPOPROTEIN"/>
    <property type="match status" value="1"/>
</dbReference>
<dbReference type="PROSITE" id="PS50106">
    <property type="entry name" value="PDZ"/>
    <property type="match status" value="1"/>
</dbReference>
<dbReference type="RefSeq" id="WP_096428829.1">
    <property type="nucleotide sequence ID" value="NZ_AP018042.1"/>
</dbReference>
<protein>
    <submittedName>
        <fullName evidence="7">Peptidase S41</fullName>
    </submittedName>
</protein>